<keyword evidence="2 7" id="KW-0732">Signal</keyword>
<evidence type="ECO:0000256" key="3">
    <source>
        <dbReference type="ARBA" id="ARBA00022737"/>
    </source>
</evidence>
<dbReference type="Proteomes" id="UP000772186">
    <property type="component" value="Unassembled WGS sequence"/>
</dbReference>
<comment type="caution">
    <text evidence="8">The sequence shown here is derived from an EMBL/GenBank/DDBJ whole genome shotgun (WGS) entry which is preliminary data.</text>
</comment>
<reference evidence="8 9" key="1">
    <citation type="submission" date="2021-09" db="EMBL/GenBank/DDBJ databases">
        <title>WGS of Mycoplasma sp. Zaradi2 strains.</title>
        <authorList>
            <person name="Spergser J."/>
        </authorList>
    </citation>
    <scope>NUCLEOTIDE SEQUENCE [LARGE SCALE GENOMIC DNA]</scope>
    <source>
        <strain evidence="8 9">1331</strain>
    </source>
</reference>
<dbReference type="NCBIfam" id="NF033817">
    <property type="entry name" value="Mplas_variab_LP"/>
    <property type="match status" value="1"/>
</dbReference>
<accession>A0A953T9W6</accession>
<dbReference type="GO" id="GO:0005886">
    <property type="term" value="C:plasma membrane"/>
    <property type="evidence" value="ECO:0007669"/>
    <property type="project" value="UniProtKB-SubCell"/>
</dbReference>
<protein>
    <submittedName>
        <fullName evidence="8">Variable surface lipoprotein</fullName>
    </submittedName>
</protein>
<gene>
    <name evidence="8" type="ORF">LAD73_03105</name>
</gene>
<evidence type="ECO:0000313" key="9">
    <source>
        <dbReference type="Proteomes" id="UP000772186"/>
    </source>
</evidence>
<dbReference type="AlphaFoldDB" id="A0A953T9W6"/>
<evidence type="ECO:0000313" key="8">
    <source>
        <dbReference type="EMBL" id="MBZ4195689.1"/>
    </source>
</evidence>
<dbReference type="EMBL" id="JAIQBY010000048">
    <property type="protein sequence ID" value="MBZ4195689.1"/>
    <property type="molecule type" value="Genomic_DNA"/>
</dbReference>
<dbReference type="PROSITE" id="PS51257">
    <property type="entry name" value="PROKAR_LIPOPROTEIN"/>
    <property type="match status" value="1"/>
</dbReference>
<dbReference type="RefSeq" id="WP_223644956.1">
    <property type="nucleotide sequence ID" value="NZ_JAIQBY010000048.1"/>
</dbReference>
<keyword evidence="5 8" id="KW-0449">Lipoprotein</keyword>
<evidence type="ECO:0000256" key="7">
    <source>
        <dbReference type="SAM" id="SignalP"/>
    </source>
</evidence>
<name>A0A953T9W6_9MOLU</name>
<evidence type="ECO:0000256" key="2">
    <source>
        <dbReference type="ARBA" id="ARBA00022729"/>
    </source>
</evidence>
<feature type="region of interest" description="Disordered" evidence="6">
    <location>
        <begin position="198"/>
        <end position="217"/>
    </location>
</feature>
<proteinExistence type="predicted"/>
<evidence type="ECO:0000256" key="6">
    <source>
        <dbReference type="SAM" id="MobiDB-lite"/>
    </source>
</evidence>
<evidence type="ECO:0000256" key="5">
    <source>
        <dbReference type="ARBA" id="ARBA00023288"/>
    </source>
</evidence>
<evidence type="ECO:0000256" key="1">
    <source>
        <dbReference type="ARBA" id="ARBA00004193"/>
    </source>
</evidence>
<dbReference type="InterPro" id="IPR049890">
    <property type="entry name" value="VlpA-F-like_signal"/>
</dbReference>
<organism evidence="8 9">
    <name type="scientific">Mycoplasma tauri</name>
    <dbReference type="NCBI Taxonomy" id="547987"/>
    <lineage>
        <taxon>Bacteria</taxon>
        <taxon>Bacillati</taxon>
        <taxon>Mycoplasmatota</taxon>
        <taxon>Mollicutes</taxon>
        <taxon>Mycoplasmataceae</taxon>
        <taxon>Mycoplasma</taxon>
    </lineage>
</organism>
<keyword evidence="3" id="KW-0677">Repeat</keyword>
<sequence>MKKNHKLTLFLGSLSSIAIFPLVAASCANRGQIRGESKQIQKNIDNPVNPDKDNQDNIDVPIQPSIKHESAFSKLKKSGKLQDVQNALDGLSDSTFARVPWKKVFEDLKDTYLKSDDYTKAEKEFISLLVDEQYYLGHAENNYEEAYKEVLDVIYDMNTESHNKSANEFGFRTEFATKQEAKEELEKFIKEFEQAHSNTTVPSGENSMENHNSYAGSSDELKNELKKKIEATISSLDANPDKESYQNVLLKLEEILKEIYPRLKESSRGEFEKNYKELVDFYSSQDENDPQAKKMFADILSKAKEIYESAPQYLATVGEYEQLQNKMDEEIEKIKEQSTWDEKEIKTYQVQIRPESFKA</sequence>
<keyword evidence="9" id="KW-1185">Reference proteome</keyword>
<evidence type="ECO:0000256" key="4">
    <source>
        <dbReference type="ARBA" id="ARBA00023139"/>
    </source>
</evidence>
<feature type="compositionally biased region" description="Polar residues" evidence="6">
    <location>
        <begin position="198"/>
        <end position="216"/>
    </location>
</feature>
<feature type="chain" id="PRO_5036891701" evidence="7">
    <location>
        <begin position="25"/>
        <end position="359"/>
    </location>
</feature>
<feature type="signal peptide" evidence="7">
    <location>
        <begin position="1"/>
        <end position="24"/>
    </location>
</feature>
<comment type="subcellular location">
    <subcellularLocation>
        <location evidence="1">Cell membrane</location>
        <topology evidence="1">Lipid-anchor</topology>
    </subcellularLocation>
</comment>
<keyword evidence="4" id="KW-0564">Palmitate</keyword>